<dbReference type="AlphaFoldDB" id="A0A511H8A8"/>
<reference evidence="1 2" key="1">
    <citation type="submission" date="2019-07" db="EMBL/GenBank/DDBJ databases">
        <title>Whole genome shotgun sequence of Myxococcus virescens NBRC 100334.</title>
        <authorList>
            <person name="Hosoyama A."/>
            <person name="Uohara A."/>
            <person name="Ohji S."/>
            <person name="Ichikawa N."/>
        </authorList>
    </citation>
    <scope>NUCLEOTIDE SEQUENCE [LARGE SCALE GENOMIC DNA]</scope>
    <source>
        <strain evidence="1 2">NBRC 100334</strain>
    </source>
</reference>
<dbReference type="EMBL" id="BJVY01000003">
    <property type="protein sequence ID" value="GEL68979.1"/>
    <property type="molecule type" value="Genomic_DNA"/>
</dbReference>
<protein>
    <submittedName>
        <fullName evidence="1">Uncharacterized protein</fullName>
    </submittedName>
</protein>
<sequence length="64" mass="7028">MICRRFGNVTLEDERRQAVTLGRPDSVEALESMMTPALLLKGALHEVSEQGRARKSSQARSAAT</sequence>
<accession>A0A511H8A8</accession>
<name>A0A511H8A8_9BACT</name>
<evidence type="ECO:0000313" key="1">
    <source>
        <dbReference type="EMBL" id="GEL68979.1"/>
    </source>
</evidence>
<dbReference type="Proteomes" id="UP000321224">
    <property type="component" value="Unassembled WGS sequence"/>
</dbReference>
<gene>
    <name evidence="1" type="ORF">MVI01_07630</name>
</gene>
<evidence type="ECO:0000313" key="2">
    <source>
        <dbReference type="Proteomes" id="UP000321224"/>
    </source>
</evidence>
<organism evidence="1 2">
    <name type="scientific">Myxococcus virescens</name>
    <dbReference type="NCBI Taxonomy" id="83456"/>
    <lineage>
        <taxon>Bacteria</taxon>
        <taxon>Pseudomonadati</taxon>
        <taxon>Myxococcota</taxon>
        <taxon>Myxococcia</taxon>
        <taxon>Myxococcales</taxon>
        <taxon>Cystobacterineae</taxon>
        <taxon>Myxococcaceae</taxon>
        <taxon>Myxococcus</taxon>
    </lineage>
</organism>
<comment type="caution">
    <text evidence="1">The sequence shown here is derived from an EMBL/GenBank/DDBJ whole genome shotgun (WGS) entry which is preliminary data.</text>
</comment>
<proteinExistence type="predicted"/>